<dbReference type="InterPro" id="IPR036388">
    <property type="entry name" value="WH-like_DNA-bd_sf"/>
</dbReference>
<dbReference type="GO" id="GO:0006352">
    <property type="term" value="P:DNA-templated transcription initiation"/>
    <property type="evidence" value="ECO:0007669"/>
    <property type="project" value="InterPro"/>
</dbReference>
<evidence type="ECO:0000259" key="1">
    <source>
        <dbReference type="Pfam" id="PF08281"/>
    </source>
</evidence>
<dbReference type="Proteomes" id="UP000516046">
    <property type="component" value="Chromosome"/>
</dbReference>
<dbReference type="RefSeq" id="WP_212506974.1">
    <property type="nucleotide sequence ID" value="NZ_CP060696.1"/>
</dbReference>
<dbReference type="KEGG" id="caml:H6X83_13515"/>
<name>A0A7G9WGU7_9FIRM</name>
<evidence type="ECO:0000313" key="3">
    <source>
        <dbReference type="Proteomes" id="UP000516046"/>
    </source>
</evidence>
<sequence>MSKKYKTGRANRMSYIYYTSDGSKITLTPGKNGVAEADIELLHTMDDNEVDERRRFEYHTTHFDVGCDNAIPDDYYNFLSDNHADPENILLGKEDECDYQSQLKNLHRAMESLQPRQLELFRKVYVDRRTNTDIAAEEGVTEAAIRSRLKKMHEKLRKFFP</sequence>
<dbReference type="Gene3D" id="1.10.10.10">
    <property type="entry name" value="Winged helix-like DNA-binding domain superfamily/Winged helix DNA-binding domain"/>
    <property type="match status" value="1"/>
</dbReference>
<evidence type="ECO:0000313" key="2">
    <source>
        <dbReference type="EMBL" id="QNO17909.1"/>
    </source>
</evidence>
<dbReference type="InterPro" id="IPR013324">
    <property type="entry name" value="RNA_pol_sigma_r3/r4-like"/>
</dbReference>
<protein>
    <submittedName>
        <fullName evidence="2">Sigma-70 family RNA polymerase sigma factor</fullName>
    </submittedName>
</protein>
<reference evidence="2 3" key="1">
    <citation type="submission" date="2020-08" db="EMBL/GenBank/DDBJ databases">
        <authorList>
            <person name="Ren C."/>
            <person name="Gu Y."/>
            <person name="Xu Y."/>
        </authorList>
    </citation>
    <scope>NUCLEOTIDE SEQUENCE [LARGE SCALE GENOMIC DNA]</scope>
    <source>
        <strain evidence="2 3">LBM18003</strain>
    </source>
</reference>
<keyword evidence="3" id="KW-1185">Reference proteome</keyword>
<accession>A0A7G9WGU7</accession>
<dbReference type="InterPro" id="IPR013249">
    <property type="entry name" value="RNA_pol_sigma70_r4_t2"/>
</dbReference>
<dbReference type="GO" id="GO:0003677">
    <property type="term" value="F:DNA binding"/>
    <property type="evidence" value="ECO:0007669"/>
    <property type="project" value="InterPro"/>
</dbReference>
<feature type="domain" description="RNA polymerase sigma factor 70 region 4 type 2" evidence="1">
    <location>
        <begin position="104"/>
        <end position="150"/>
    </location>
</feature>
<proteinExistence type="predicted"/>
<dbReference type="Pfam" id="PF08281">
    <property type="entry name" value="Sigma70_r4_2"/>
    <property type="match status" value="1"/>
</dbReference>
<dbReference type="AlphaFoldDB" id="A0A7G9WGU7"/>
<dbReference type="GO" id="GO:0016987">
    <property type="term" value="F:sigma factor activity"/>
    <property type="evidence" value="ECO:0007669"/>
    <property type="project" value="InterPro"/>
</dbReference>
<organism evidence="2 3">
    <name type="scientific">Caproicibacterium amylolyticum</name>
    <dbReference type="NCBI Taxonomy" id="2766537"/>
    <lineage>
        <taxon>Bacteria</taxon>
        <taxon>Bacillati</taxon>
        <taxon>Bacillota</taxon>
        <taxon>Clostridia</taxon>
        <taxon>Eubacteriales</taxon>
        <taxon>Oscillospiraceae</taxon>
        <taxon>Caproicibacterium</taxon>
    </lineage>
</organism>
<dbReference type="EMBL" id="CP060696">
    <property type="protein sequence ID" value="QNO17909.1"/>
    <property type="molecule type" value="Genomic_DNA"/>
</dbReference>
<dbReference type="SUPFAM" id="SSF88659">
    <property type="entry name" value="Sigma3 and sigma4 domains of RNA polymerase sigma factors"/>
    <property type="match status" value="1"/>
</dbReference>
<gene>
    <name evidence="2" type="ORF">H6X83_13515</name>
</gene>